<sequence length="324" mass="36091">MSVTATRPRLTRFPHGITAIDTDYHRPRFDASHLIVDQGRAAYVDTGTSHSVPSLLAALDEFRLDREAVDYVLLTHVHLDHAGGAGELMRHLPNAVCVVHPRGARHMVDPGKLIAGTKAVYGEAMFNQLYGEIPPIPAERVRESQDGMTLTLGERHLTLLHTPGHAKHHYCIFDDRPHAVFTGDTFGVSYRELDTDQGEFILPTTTPVHFDPEAMHASIDRIMGLEPNACFLTHYSRVTDLDRHAETLHAEIDAFVAIAREHQQSDNRVDEIEAALIDHQAERLARHGISEPEQKAGDILGMDLKLDAQGLDVWLTQQEKAASR</sequence>
<dbReference type="Proteomes" id="UP001302316">
    <property type="component" value="Unassembled WGS sequence"/>
</dbReference>
<dbReference type="InterPro" id="IPR001279">
    <property type="entry name" value="Metallo-B-lactamas"/>
</dbReference>
<dbReference type="PANTHER" id="PTHR42951:SF22">
    <property type="entry name" value="METALLO BETA-LACTAMASE SUPERFAMILY LIPOPROTEIN"/>
    <property type="match status" value="1"/>
</dbReference>
<dbReference type="AlphaFoldDB" id="A0AAP6JF77"/>
<proteinExistence type="predicted"/>
<dbReference type="Gene3D" id="3.60.15.10">
    <property type="entry name" value="Ribonuclease Z/Hydroxyacylglutathione hydrolase-like"/>
    <property type="match status" value="1"/>
</dbReference>
<dbReference type="CDD" id="cd07726">
    <property type="entry name" value="ST1585-like_MBL-fold"/>
    <property type="match status" value="1"/>
</dbReference>
<gene>
    <name evidence="2" type="ORF">VCB98_04300</name>
</gene>
<dbReference type="PANTHER" id="PTHR42951">
    <property type="entry name" value="METALLO-BETA-LACTAMASE DOMAIN-CONTAINING"/>
    <property type="match status" value="1"/>
</dbReference>
<dbReference type="InterPro" id="IPR036866">
    <property type="entry name" value="RibonucZ/Hydroxyglut_hydro"/>
</dbReference>
<evidence type="ECO:0000259" key="1">
    <source>
        <dbReference type="SMART" id="SM00849"/>
    </source>
</evidence>
<dbReference type="InterPro" id="IPR037482">
    <property type="entry name" value="ST1585_MBL-fold"/>
</dbReference>
<accession>A0AAP6JF77</accession>
<dbReference type="EMBL" id="JAYGII010000005">
    <property type="protein sequence ID" value="MEA5445039.1"/>
    <property type="molecule type" value="Genomic_DNA"/>
</dbReference>
<comment type="caution">
    <text evidence="2">The sequence shown here is derived from an EMBL/GenBank/DDBJ whole genome shotgun (WGS) entry which is preliminary data.</text>
</comment>
<keyword evidence="3" id="KW-1185">Reference proteome</keyword>
<organism evidence="2 3">
    <name type="scientific">Natronospira elongata</name>
    <dbReference type="NCBI Taxonomy" id="3110268"/>
    <lineage>
        <taxon>Bacteria</taxon>
        <taxon>Pseudomonadati</taxon>
        <taxon>Pseudomonadota</taxon>
        <taxon>Gammaproteobacteria</taxon>
        <taxon>Natronospirales</taxon>
        <taxon>Natronospiraceae</taxon>
        <taxon>Natronospira</taxon>
    </lineage>
</organism>
<feature type="domain" description="Metallo-beta-lactamase" evidence="1">
    <location>
        <begin position="29"/>
        <end position="234"/>
    </location>
</feature>
<evidence type="ECO:0000313" key="2">
    <source>
        <dbReference type="EMBL" id="MEA5445039.1"/>
    </source>
</evidence>
<dbReference type="InterPro" id="IPR050855">
    <property type="entry name" value="NDM-1-like"/>
</dbReference>
<protein>
    <submittedName>
        <fullName evidence="2">MBL fold metallo-hydrolase</fullName>
    </submittedName>
</protein>
<name>A0AAP6JF77_9GAMM</name>
<dbReference type="Pfam" id="PF00753">
    <property type="entry name" value="Lactamase_B"/>
    <property type="match status" value="1"/>
</dbReference>
<reference evidence="2 3" key="1">
    <citation type="submission" date="2023-12" db="EMBL/GenBank/DDBJ databases">
        <title>Whole-genome sequencing of halo(alkali)philic microorganisms from hypersaline lakes.</title>
        <authorList>
            <person name="Sorokin D.Y."/>
            <person name="Merkel A.Y."/>
            <person name="Messina E."/>
            <person name="Yakimov M."/>
        </authorList>
    </citation>
    <scope>NUCLEOTIDE SEQUENCE [LARGE SCALE GENOMIC DNA]</scope>
    <source>
        <strain evidence="2 3">AB-CW1</strain>
    </source>
</reference>
<dbReference type="RefSeq" id="WP_346050663.1">
    <property type="nucleotide sequence ID" value="NZ_JAYGII010000005.1"/>
</dbReference>
<evidence type="ECO:0000313" key="3">
    <source>
        <dbReference type="Proteomes" id="UP001302316"/>
    </source>
</evidence>
<dbReference type="SUPFAM" id="SSF56281">
    <property type="entry name" value="Metallo-hydrolase/oxidoreductase"/>
    <property type="match status" value="1"/>
</dbReference>
<dbReference type="SMART" id="SM00849">
    <property type="entry name" value="Lactamase_B"/>
    <property type="match status" value="1"/>
</dbReference>